<evidence type="ECO:0000256" key="5">
    <source>
        <dbReference type="SAM" id="MobiDB-lite"/>
    </source>
</evidence>
<evidence type="ECO:0000256" key="2">
    <source>
        <dbReference type="ARBA" id="ARBA00007812"/>
    </source>
</evidence>
<reference evidence="9" key="1">
    <citation type="submission" date="2018-06" db="EMBL/GenBank/DDBJ databases">
        <authorList>
            <person name="Zhirakovskaya E."/>
        </authorList>
    </citation>
    <scope>NUCLEOTIDE SEQUENCE</scope>
</reference>
<feature type="domain" description="Thiamine pyrophosphate enzyme TPP-binding" evidence="7">
    <location>
        <begin position="449"/>
        <end position="597"/>
    </location>
</feature>
<protein>
    <submittedName>
        <fullName evidence="9">Acetolactate synthase large subunit</fullName>
        <ecNumber evidence="9">2.2.1.6</ecNumber>
    </submittedName>
</protein>
<feature type="domain" description="Thiamine pyrophosphate enzyme N-terminal TPP-binding" evidence="8">
    <location>
        <begin position="61"/>
        <end position="169"/>
    </location>
</feature>
<dbReference type="GO" id="GO:0005948">
    <property type="term" value="C:acetolactate synthase complex"/>
    <property type="evidence" value="ECO:0007669"/>
    <property type="project" value="TreeGrafter"/>
</dbReference>
<feature type="domain" description="Thiamine pyrophosphate enzyme central" evidence="6">
    <location>
        <begin position="249"/>
        <end position="384"/>
    </location>
</feature>
<keyword evidence="3 4" id="KW-0786">Thiamine pyrophosphate</keyword>
<dbReference type="Pfam" id="PF02776">
    <property type="entry name" value="TPP_enzyme_N"/>
    <property type="match status" value="1"/>
</dbReference>
<dbReference type="InterPro" id="IPR029035">
    <property type="entry name" value="DHS-like_NAD/FAD-binding_dom"/>
</dbReference>
<evidence type="ECO:0000259" key="8">
    <source>
        <dbReference type="Pfam" id="PF02776"/>
    </source>
</evidence>
<sequence length="623" mass="68337">MTSHEVSLSLVEVPNNKKPRSETKGRINMKPLMQEISVENLDSPQDASTRVQKPGERPQRMKGQQFLAELVRRSGVNAVFFVPTFSYPTLIELAEDPVKRVLCHSEKAAGYMADGYAQASGTPTIVFVQGGPGATNLYAGLVDAWQSNTPLLAVTPAPPDAQYQGNSYQEAYVDFRPVTKYDAEVRTIERMAEFFGKAYREMTTGAPRPVHLYLDGALEAAEAEFDLRYLDQRYFTYPAFRPRADDDLVEQAVQELHRAERPVMVCGRGTIVSGAWQEVTALAEQLHIPVTTTLGGKGSIDDLHPLAMGVTGAYRRPSTDPVMTEADLVFYVGGHQGGATTKARQMPEPGVRIIHLDINPAQPGANYPNVLPLVGDARTVLQQMLEVAHSKEPGTHPVWVAKTQKWLKEWRESERQYRCEHENTIPIRPEQLVSELVKACPENTLYVTDTGYVGTWAGVFMDLPAGKNFLHCEGSLGWAFPAGIGASAAVPGRPVVVFTGDGGFFYHLTELETAVRNEINLVTVVLNNQAMALQTHQLQAHWPTSQDVDKLSEFGETNFAKIAREMGAWGVRVTDPKDIGKAVRDAINADMPAVVEVLIDPAAVAPVAFMAGKGKNGSTSRRA</sequence>
<evidence type="ECO:0000259" key="7">
    <source>
        <dbReference type="Pfam" id="PF02775"/>
    </source>
</evidence>
<gene>
    <name evidence="9" type="ORF">MNBD_GAMMA14-2104</name>
</gene>
<dbReference type="InterPro" id="IPR029061">
    <property type="entry name" value="THDP-binding"/>
</dbReference>
<accession>A0A3B0YR24</accession>
<evidence type="ECO:0000256" key="3">
    <source>
        <dbReference type="ARBA" id="ARBA00023052"/>
    </source>
</evidence>
<evidence type="ECO:0000313" key="9">
    <source>
        <dbReference type="EMBL" id="VAW77947.1"/>
    </source>
</evidence>
<dbReference type="InterPro" id="IPR011766">
    <property type="entry name" value="TPP_enzyme_TPP-bd"/>
</dbReference>
<feature type="compositionally biased region" description="Polar residues" evidence="5">
    <location>
        <begin position="40"/>
        <end position="51"/>
    </location>
</feature>
<dbReference type="InterPro" id="IPR012000">
    <property type="entry name" value="Thiamin_PyroP_enz_cen_dom"/>
</dbReference>
<evidence type="ECO:0000256" key="4">
    <source>
        <dbReference type="RuleBase" id="RU362132"/>
    </source>
</evidence>
<dbReference type="Pfam" id="PF00205">
    <property type="entry name" value="TPP_enzyme_M"/>
    <property type="match status" value="1"/>
</dbReference>
<dbReference type="Pfam" id="PF02775">
    <property type="entry name" value="TPP_enzyme_C"/>
    <property type="match status" value="1"/>
</dbReference>
<dbReference type="GO" id="GO:0009099">
    <property type="term" value="P:L-valine biosynthetic process"/>
    <property type="evidence" value="ECO:0007669"/>
    <property type="project" value="TreeGrafter"/>
</dbReference>
<dbReference type="PROSITE" id="PS00187">
    <property type="entry name" value="TPP_ENZYMES"/>
    <property type="match status" value="1"/>
</dbReference>
<evidence type="ECO:0000256" key="1">
    <source>
        <dbReference type="ARBA" id="ARBA00001964"/>
    </source>
</evidence>
<dbReference type="PANTHER" id="PTHR18968:SF13">
    <property type="entry name" value="ACETOLACTATE SYNTHASE CATALYTIC SUBUNIT, MITOCHONDRIAL"/>
    <property type="match status" value="1"/>
</dbReference>
<dbReference type="PANTHER" id="PTHR18968">
    <property type="entry name" value="THIAMINE PYROPHOSPHATE ENZYMES"/>
    <property type="match status" value="1"/>
</dbReference>
<dbReference type="SUPFAM" id="SSF52518">
    <property type="entry name" value="Thiamin diphosphate-binding fold (THDP-binding)"/>
    <property type="match status" value="2"/>
</dbReference>
<dbReference type="SUPFAM" id="SSF52467">
    <property type="entry name" value="DHS-like NAD/FAD-binding domain"/>
    <property type="match status" value="1"/>
</dbReference>
<comment type="cofactor">
    <cofactor evidence="1">
        <name>thiamine diphosphate</name>
        <dbReference type="ChEBI" id="CHEBI:58937"/>
    </cofactor>
</comment>
<name>A0A3B0YR24_9ZZZZ</name>
<dbReference type="CDD" id="cd00568">
    <property type="entry name" value="TPP_enzymes"/>
    <property type="match status" value="1"/>
</dbReference>
<comment type="similarity">
    <text evidence="2 4">Belongs to the TPP enzyme family.</text>
</comment>
<dbReference type="InterPro" id="IPR000399">
    <property type="entry name" value="TPP-bd_CS"/>
</dbReference>
<proteinExistence type="inferred from homology"/>
<dbReference type="InterPro" id="IPR012001">
    <property type="entry name" value="Thiamin_PyroP_enz_TPP-bd_dom"/>
</dbReference>
<dbReference type="GO" id="GO:0003984">
    <property type="term" value="F:acetolactate synthase activity"/>
    <property type="evidence" value="ECO:0007669"/>
    <property type="project" value="UniProtKB-EC"/>
</dbReference>
<keyword evidence="9" id="KW-0808">Transferase</keyword>
<dbReference type="Gene3D" id="3.40.50.970">
    <property type="match status" value="2"/>
</dbReference>
<dbReference type="GO" id="GO:0000287">
    <property type="term" value="F:magnesium ion binding"/>
    <property type="evidence" value="ECO:0007669"/>
    <property type="project" value="InterPro"/>
</dbReference>
<dbReference type="InterPro" id="IPR045229">
    <property type="entry name" value="TPP_enz"/>
</dbReference>
<organism evidence="9">
    <name type="scientific">hydrothermal vent metagenome</name>
    <dbReference type="NCBI Taxonomy" id="652676"/>
    <lineage>
        <taxon>unclassified sequences</taxon>
        <taxon>metagenomes</taxon>
        <taxon>ecological metagenomes</taxon>
    </lineage>
</organism>
<dbReference type="EC" id="2.2.1.6" evidence="9"/>
<dbReference type="GO" id="GO:0030976">
    <property type="term" value="F:thiamine pyrophosphate binding"/>
    <property type="evidence" value="ECO:0007669"/>
    <property type="project" value="InterPro"/>
</dbReference>
<dbReference type="GO" id="GO:0050660">
    <property type="term" value="F:flavin adenine dinucleotide binding"/>
    <property type="evidence" value="ECO:0007669"/>
    <property type="project" value="TreeGrafter"/>
</dbReference>
<dbReference type="CDD" id="cd07035">
    <property type="entry name" value="TPP_PYR_POX_like"/>
    <property type="match status" value="1"/>
</dbReference>
<feature type="region of interest" description="Disordered" evidence="5">
    <location>
        <begin position="1"/>
        <end position="61"/>
    </location>
</feature>
<dbReference type="Gene3D" id="3.40.50.1220">
    <property type="entry name" value="TPP-binding domain"/>
    <property type="match status" value="1"/>
</dbReference>
<dbReference type="GO" id="GO:0009097">
    <property type="term" value="P:isoleucine biosynthetic process"/>
    <property type="evidence" value="ECO:0007669"/>
    <property type="project" value="TreeGrafter"/>
</dbReference>
<evidence type="ECO:0000259" key="6">
    <source>
        <dbReference type="Pfam" id="PF00205"/>
    </source>
</evidence>
<dbReference type="AlphaFoldDB" id="A0A3B0YR24"/>
<dbReference type="EMBL" id="UOFM01000239">
    <property type="protein sequence ID" value="VAW77947.1"/>
    <property type="molecule type" value="Genomic_DNA"/>
</dbReference>